<dbReference type="InParanoid" id="A0A3N4M3V3"/>
<organism evidence="1 2">
    <name type="scientific">Terfezia boudieri ATCC MYA-4762</name>
    <dbReference type="NCBI Taxonomy" id="1051890"/>
    <lineage>
        <taxon>Eukaryota</taxon>
        <taxon>Fungi</taxon>
        <taxon>Dikarya</taxon>
        <taxon>Ascomycota</taxon>
        <taxon>Pezizomycotina</taxon>
        <taxon>Pezizomycetes</taxon>
        <taxon>Pezizales</taxon>
        <taxon>Pezizaceae</taxon>
        <taxon>Terfezia</taxon>
    </lineage>
</organism>
<evidence type="ECO:0000313" key="2">
    <source>
        <dbReference type="Proteomes" id="UP000267821"/>
    </source>
</evidence>
<protein>
    <submittedName>
        <fullName evidence="1">Uncharacterized protein</fullName>
    </submittedName>
</protein>
<dbReference type="AlphaFoldDB" id="A0A3N4M3V3"/>
<dbReference type="EMBL" id="ML121530">
    <property type="protein sequence ID" value="RPB28032.1"/>
    <property type="molecule type" value="Genomic_DNA"/>
</dbReference>
<accession>A0A3N4M3V3</accession>
<name>A0A3N4M3V3_9PEZI</name>
<dbReference type="Proteomes" id="UP000267821">
    <property type="component" value="Unassembled WGS sequence"/>
</dbReference>
<evidence type="ECO:0000313" key="1">
    <source>
        <dbReference type="EMBL" id="RPB28032.1"/>
    </source>
</evidence>
<proteinExistence type="predicted"/>
<sequence>MELRNESCYYTSYTAKSSRSTLMLSLCKIMHVLIHTIGSKNGSLTKIFIVNDWHPYSLDLNPLNRPGSALRSFYRSITLTSHVCLVVRSY</sequence>
<reference evidence="1 2" key="1">
    <citation type="journal article" date="2018" name="Nat. Ecol. Evol.">
        <title>Pezizomycetes genomes reveal the molecular basis of ectomycorrhizal truffle lifestyle.</title>
        <authorList>
            <person name="Murat C."/>
            <person name="Payen T."/>
            <person name="Noel B."/>
            <person name="Kuo A."/>
            <person name="Morin E."/>
            <person name="Chen J."/>
            <person name="Kohler A."/>
            <person name="Krizsan K."/>
            <person name="Balestrini R."/>
            <person name="Da Silva C."/>
            <person name="Montanini B."/>
            <person name="Hainaut M."/>
            <person name="Levati E."/>
            <person name="Barry K.W."/>
            <person name="Belfiori B."/>
            <person name="Cichocki N."/>
            <person name="Clum A."/>
            <person name="Dockter R.B."/>
            <person name="Fauchery L."/>
            <person name="Guy J."/>
            <person name="Iotti M."/>
            <person name="Le Tacon F."/>
            <person name="Lindquist E.A."/>
            <person name="Lipzen A."/>
            <person name="Malagnac F."/>
            <person name="Mello A."/>
            <person name="Molinier V."/>
            <person name="Miyauchi S."/>
            <person name="Poulain J."/>
            <person name="Riccioni C."/>
            <person name="Rubini A."/>
            <person name="Sitrit Y."/>
            <person name="Splivallo R."/>
            <person name="Traeger S."/>
            <person name="Wang M."/>
            <person name="Zifcakova L."/>
            <person name="Wipf D."/>
            <person name="Zambonelli A."/>
            <person name="Paolocci F."/>
            <person name="Nowrousian M."/>
            <person name="Ottonello S."/>
            <person name="Baldrian P."/>
            <person name="Spatafora J.W."/>
            <person name="Henrissat B."/>
            <person name="Nagy L.G."/>
            <person name="Aury J.M."/>
            <person name="Wincker P."/>
            <person name="Grigoriev I.V."/>
            <person name="Bonfante P."/>
            <person name="Martin F.M."/>
        </authorList>
    </citation>
    <scope>NUCLEOTIDE SEQUENCE [LARGE SCALE GENOMIC DNA]</scope>
    <source>
        <strain evidence="1 2">ATCC MYA-4762</strain>
    </source>
</reference>
<keyword evidence="2" id="KW-1185">Reference proteome</keyword>
<gene>
    <name evidence="1" type="ORF">L211DRAFT_834035</name>
</gene>